<dbReference type="Proteomes" id="UP001491552">
    <property type="component" value="Unassembled WGS sequence"/>
</dbReference>
<keyword evidence="3 6" id="KW-0812">Transmembrane</keyword>
<evidence type="ECO:0000256" key="2">
    <source>
        <dbReference type="ARBA" id="ARBA00022475"/>
    </source>
</evidence>
<dbReference type="EMBL" id="JBBMFF010000181">
    <property type="protein sequence ID" value="MEQ2510712.1"/>
    <property type="molecule type" value="Genomic_DNA"/>
</dbReference>
<keyword evidence="4 6" id="KW-1133">Transmembrane helix</keyword>
<dbReference type="Pfam" id="PF04277">
    <property type="entry name" value="OAD_gamma"/>
    <property type="match status" value="1"/>
</dbReference>
<evidence type="ECO:0000256" key="3">
    <source>
        <dbReference type="ARBA" id="ARBA00022692"/>
    </source>
</evidence>
<keyword evidence="2" id="KW-1003">Cell membrane</keyword>
<comment type="caution">
    <text evidence="7">The sequence shown here is derived from an EMBL/GenBank/DDBJ whole genome shotgun (WGS) entry which is preliminary data.</text>
</comment>
<accession>A0ABV1G5M5</accession>
<feature type="transmembrane region" description="Helical" evidence="6">
    <location>
        <begin position="6"/>
        <end position="31"/>
    </location>
</feature>
<evidence type="ECO:0000256" key="5">
    <source>
        <dbReference type="ARBA" id="ARBA00023136"/>
    </source>
</evidence>
<name>A0ABV1G5M5_9FIRM</name>
<comment type="subcellular location">
    <subcellularLocation>
        <location evidence="1">Cell membrane</location>
    </subcellularLocation>
</comment>
<dbReference type="RefSeq" id="WP_349135392.1">
    <property type="nucleotide sequence ID" value="NZ_JBBMFF010000181.1"/>
</dbReference>
<keyword evidence="8" id="KW-1185">Reference proteome</keyword>
<keyword evidence="5 6" id="KW-0472">Membrane</keyword>
<reference evidence="7 8" key="1">
    <citation type="submission" date="2024-03" db="EMBL/GenBank/DDBJ databases">
        <title>Human intestinal bacterial collection.</title>
        <authorList>
            <person name="Pauvert C."/>
            <person name="Hitch T.C.A."/>
            <person name="Clavel T."/>
        </authorList>
    </citation>
    <scope>NUCLEOTIDE SEQUENCE [LARGE SCALE GENOMIC DNA]</scope>
    <source>
        <strain evidence="7 8">CLA-AA-H192</strain>
    </source>
</reference>
<gene>
    <name evidence="7" type="ORF">WMO66_05525</name>
</gene>
<dbReference type="InterPro" id="IPR005899">
    <property type="entry name" value="Na_pump_deCOase"/>
</dbReference>
<evidence type="ECO:0000256" key="1">
    <source>
        <dbReference type="ARBA" id="ARBA00004236"/>
    </source>
</evidence>
<organism evidence="7 8">
    <name type="scientific">Faecousia intestinalis</name>
    <dbReference type="NCBI Taxonomy" id="3133167"/>
    <lineage>
        <taxon>Bacteria</taxon>
        <taxon>Bacillati</taxon>
        <taxon>Bacillota</taxon>
        <taxon>Clostridia</taxon>
        <taxon>Eubacteriales</taxon>
        <taxon>Oscillospiraceae</taxon>
        <taxon>Faecousia</taxon>
    </lineage>
</organism>
<protein>
    <submittedName>
        <fullName evidence="7">OadG family protein</fullName>
    </submittedName>
</protein>
<evidence type="ECO:0000313" key="8">
    <source>
        <dbReference type="Proteomes" id="UP001491552"/>
    </source>
</evidence>
<evidence type="ECO:0000256" key="6">
    <source>
        <dbReference type="SAM" id="Phobius"/>
    </source>
</evidence>
<evidence type="ECO:0000256" key="4">
    <source>
        <dbReference type="ARBA" id="ARBA00022989"/>
    </source>
</evidence>
<proteinExistence type="predicted"/>
<sequence length="88" mass="9189">MQNWFVVVMGLVTVFVVLILIIGLCWLLGLACRGSSKKEEMQAAAAAAPAQESSIPNRAEFLAAVSAAIAEASGTDASAIRILSVKKL</sequence>
<evidence type="ECO:0000313" key="7">
    <source>
        <dbReference type="EMBL" id="MEQ2510712.1"/>
    </source>
</evidence>